<evidence type="ECO:0000259" key="3">
    <source>
        <dbReference type="PROSITE" id="PS50103"/>
    </source>
</evidence>
<dbReference type="InterPro" id="IPR000571">
    <property type="entry name" value="Znf_CCCH"/>
</dbReference>
<feature type="zinc finger region" description="C3H1-type" evidence="1">
    <location>
        <begin position="31"/>
        <end position="57"/>
    </location>
</feature>
<feature type="compositionally biased region" description="Basic and acidic residues" evidence="2">
    <location>
        <begin position="696"/>
        <end position="713"/>
    </location>
</feature>
<dbReference type="RefSeq" id="XP_028532062.1">
    <property type="nucleotide sequence ID" value="XM_028675477.1"/>
</dbReference>
<dbReference type="SMART" id="SM00356">
    <property type="entry name" value="ZnF_C3H1"/>
    <property type="match status" value="3"/>
</dbReference>
<dbReference type="Gene3D" id="3.30.1370.210">
    <property type="match status" value="1"/>
</dbReference>
<gene>
    <name evidence="4" type="ORF">PRELSG_0602900</name>
</gene>
<proteinExistence type="predicted"/>
<evidence type="ECO:0000256" key="2">
    <source>
        <dbReference type="SAM" id="MobiDB-lite"/>
    </source>
</evidence>
<feature type="region of interest" description="Disordered" evidence="2">
    <location>
        <begin position="909"/>
        <end position="937"/>
    </location>
</feature>
<evidence type="ECO:0000256" key="1">
    <source>
        <dbReference type="PROSITE-ProRule" id="PRU00723"/>
    </source>
</evidence>
<feature type="zinc finger region" description="C3H1-type" evidence="1">
    <location>
        <begin position="1"/>
        <end position="23"/>
    </location>
</feature>
<organism evidence="4 5">
    <name type="scientific">Plasmodium relictum</name>
    <dbReference type="NCBI Taxonomy" id="85471"/>
    <lineage>
        <taxon>Eukaryota</taxon>
        <taxon>Sar</taxon>
        <taxon>Alveolata</taxon>
        <taxon>Apicomplexa</taxon>
        <taxon>Aconoidasida</taxon>
        <taxon>Haemosporida</taxon>
        <taxon>Plasmodiidae</taxon>
        <taxon>Plasmodium</taxon>
        <taxon>Plasmodium (Haemamoeba)</taxon>
    </lineage>
</organism>
<keyword evidence="1" id="KW-0479">Metal-binding</keyword>
<keyword evidence="1" id="KW-0862">Zinc</keyword>
<feature type="region of interest" description="Disordered" evidence="2">
    <location>
        <begin position="1392"/>
        <end position="1411"/>
    </location>
</feature>
<name>A0A1J1H2W9_PLARL</name>
<accession>A0A1J1H2W9</accession>
<dbReference type="Gene3D" id="4.10.1000.10">
    <property type="entry name" value="Zinc finger, CCCH-type"/>
    <property type="match status" value="1"/>
</dbReference>
<dbReference type="OMA" id="NINCGEK"/>
<feature type="zinc finger region" description="C3H1-type" evidence="1">
    <location>
        <begin position="63"/>
        <end position="89"/>
    </location>
</feature>
<reference evidence="4 5" key="1">
    <citation type="submission" date="2015-04" db="EMBL/GenBank/DDBJ databases">
        <authorList>
            <consortium name="Pathogen Informatics"/>
        </authorList>
    </citation>
    <scope>NUCLEOTIDE SEQUENCE [LARGE SCALE GENOMIC DNA]</scope>
    <source>
        <strain evidence="4 5">SGS1</strain>
    </source>
</reference>
<dbReference type="Proteomes" id="UP000220158">
    <property type="component" value="Chromosome 6"/>
</dbReference>
<feature type="domain" description="C3H1-type" evidence="3">
    <location>
        <begin position="1"/>
        <end position="23"/>
    </location>
</feature>
<sequence length="1580" mass="184127">MCKYALINKCDRGENCTFAHDISELRIKPDMRKTKLCKSYILGKCTDHNCIYAHSVNELREVGKPAICQLHREGRCIKGNQCRFAHSINDINTKLVQFYGNEENSNEEESSMSNLNNCLNMINSGKSSMLNKMKGYVDLRNENEEIIQTVNKNKNEIWNLNRNINDSSSNSSILSNNLYNAMANNKKNIVKNMNRTNLIKQTSCNTFLNDNPNTSYIKEKKEDNQLNNRTLKNTKLCAITMNKDQSYDYNSLLLDNNINNNKNYLLTRNINKLNNIENPLNGNILNESFNQNVSSLNLQSFLSFNSPQQMENNSSNSNLNNISTINDSINYELMRKLDNVETTLKNHIAKSNKGNAYSMNFSSRGDEVVMNNIENNLNSYNSCNKNQKSINKLNQIITNSNNLNNKNNDYILNNYISKDTNLHNDNTLSRNNLFSSIIHNNDILNKNKKNGSTHLVYNDYSMNEKNDDSNNENNYIKPLNKINQDKLDFNYYNIDESLKYFGEYLYKNDEKKNIGYSENRSSSFLNDTNNVNDLKKIVKENTNLENMSTDLNKNKREKNKCINYYENIVLNGNHFDMKTLLPKLMDMERYLKMDDEKKKNKLMNINAYLNENMNIKNSFNEKFNYVENVSNSSVENINVQDKKRETCENVIKYNFSGNTSFKNMNDENRMDTIDNDNKVIIKKSIYQNELDEENKNEEKKEAGNSQKEISEELKKRKEEIDKKGEKIQEKDKNDVDSEKEDVNRLNKMTNETIFNYPQFENGIFNDSSELKSKQKNNIFSYNVSKNDSNIENSKFFLKGDNMIGTTLKNFEEFYLEKLNEYKNCSHNNNNNNPSEFFKYIDNSKMHKKNLIQKKKDDYVDKEENNINIIGDKCSNIYDDNNEINNYNNIDNNKKNISNNVEEQKRNHRNLKNDYNESNINENNDNNNYTNSNNSKNNTNIATSNNINSNNSNNTFIVNNNDNNLKDDNSINMNKDFINYEQGVNLNYDGMEKREHYDNFNEEKQQKLISQNINKNCVTNNNIIKGNSCNLLFENNSNNYYISDISNKKKFENKSWINNKKNNNIINVNDVIDAINNCKKNMNDNSTRNSFNLSALDINANNSILINLLQESIVKNEENLNVYNKEIEVDTSNIIVDNIKNRNNSKSNDINSINPIKNSCNNNNNNINDSNKSNRNGSNNQNIKNNNNDNIYNNQMNEKQINNFFYDNNDEKILSNNMNCKLYEEINDLKDCNLIKNRKEDSNSHNYKFPKLNSISKNKIISTTNYIDKKIFKNNSFSNFGNLNENFDLNKEANMHTLNEENDIIHFKDKEHLEENQNRQQDALTQENKQNRAIFKIVYNKPNCVKESEEKIYDFNLNNLSMDYMEMNNENNYLNSSSTRALNSFRINAETSISNNTNTGSETNNNNNTVNKENSYIDNIFNNNKLYQKNYLNDDNFDSIETIMNIDAVDNSDQINTSSNKTSIFNNNNSKLNFLKNDMFLNNNNNSNKNSLNFFDSLKNDYNFFEISTNNASSFFNYDISKRAENDFSNLMANNMSSNNALNNNSCLYNVHFENKSFVNDEGDCMKFSNDINFNFLNKSE</sequence>
<dbReference type="PROSITE" id="PS50103">
    <property type="entry name" value="ZF_C3H1"/>
    <property type="match status" value="3"/>
</dbReference>
<evidence type="ECO:0000313" key="5">
    <source>
        <dbReference type="Proteomes" id="UP000220158"/>
    </source>
</evidence>
<dbReference type="GeneID" id="39735155"/>
<keyword evidence="5" id="KW-1185">Reference proteome</keyword>
<feature type="compositionally biased region" description="Low complexity" evidence="2">
    <location>
        <begin position="915"/>
        <end position="937"/>
    </location>
</feature>
<dbReference type="GO" id="GO:0008270">
    <property type="term" value="F:zinc ion binding"/>
    <property type="evidence" value="ECO:0007669"/>
    <property type="project" value="UniProtKB-KW"/>
</dbReference>
<keyword evidence="1" id="KW-0863">Zinc-finger</keyword>
<feature type="domain" description="C3H1-type" evidence="3">
    <location>
        <begin position="31"/>
        <end position="57"/>
    </location>
</feature>
<feature type="region of interest" description="Disordered" evidence="2">
    <location>
        <begin position="1140"/>
        <end position="1192"/>
    </location>
</feature>
<dbReference type="VEuPathDB" id="PlasmoDB:PRELSG_0602900"/>
<dbReference type="KEGG" id="prel:PRELSG_0602900"/>
<evidence type="ECO:0000313" key="4">
    <source>
        <dbReference type="EMBL" id="CRG99054.1"/>
    </source>
</evidence>
<feature type="region of interest" description="Disordered" evidence="2">
    <location>
        <begin position="724"/>
        <end position="743"/>
    </location>
</feature>
<dbReference type="EMBL" id="LN835301">
    <property type="protein sequence ID" value="CRG99054.1"/>
    <property type="molecule type" value="Genomic_DNA"/>
</dbReference>
<protein>
    <submittedName>
        <fullName evidence="4">Zinc finger protein, putative</fullName>
    </submittedName>
</protein>
<feature type="region of interest" description="Disordered" evidence="2">
    <location>
        <begin position="692"/>
        <end position="713"/>
    </location>
</feature>
<feature type="domain" description="C3H1-type" evidence="3">
    <location>
        <begin position="63"/>
        <end position="89"/>
    </location>
</feature>
<dbReference type="OrthoDB" id="411372at2759"/>